<protein>
    <submittedName>
        <fullName evidence="2">Uncharacterized protein</fullName>
    </submittedName>
</protein>
<keyword evidence="1" id="KW-0732">Signal</keyword>
<keyword evidence="3" id="KW-1185">Reference proteome</keyword>
<evidence type="ECO:0000313" key="3">
    <source>
        <dbReference type="Proteomes" id="UP001556040"/>
    </source>
</evidence>
<reference evidence="2 3" key="1">
    <citation type="journal article" date="1979" name="Int. J. Syst. Evol. Microbiol.">
        <title>Bacillus globisporus subsp. marinus subsp. nov.</title>
        <authorList>
            <person name="Liu H."/>
        </authorList>
    </citation>
    <scope>NUCLEOTIDE SEQUENCE [LARGE SCALE GENOMIC DNA]</scope>
    <source>
        <strain evidence="2 3">DSM 1297</strain>
    </source>
</reference>
<sequence length="334" mass="37621">MRKSKSLLVSFLSIVVLSFTVNSASAEEKVVGDLEISSNDFYVEDDGKINNIINKSSLPLLEEIIPNDAYYTGIPSNTKNFATRQISDPFDYVGLDFYYNQPMTYGELYRDNKEAELFILPLYNGTTGYEEKILQNDEMALYSLLFSDVIIKKSGSDGAPFEFGELMAGVRYHPSSTIAQDTKVQLGEYWELVNDKSLSSSNGSRISESYSISSGFSLTEAYELSHTLGLTQYETNWMTILLTLNESLGEKFSNSQTITETETVTTTFNFGNVDPNGIPYIGGIYQLLSEFTVIPGTNMQEHINNLTPYWDARPSTVVIYSNNHYRQLQADFYE</sequence>
<evidence type="ECO:0000313" key="2">
    <source>
        <dbReference type="EMBL" id="MEW9502414.1"/>
    </source>
</evidence>
<comment type="caution">
    <text evidence="2">The sequence shown here is derived from an EMBL/GenBank/DDBJ whole genome shotgun (WGS) entry which is preliminary data.</text>
</comment>
<gene>
    <name evidence="2" type="ORF">AB1471_11470</name>
</gene>
<organism evidence="2 3">
    <name type="scientific">Jeotgalibacillus marinus</name>
    <dbReference type="NCBI Taxonomy" id="86667"/>
    <lineage>
        <taxon>Bacteria</taxon>
        <taxon>Bacillati</taxon>
        <taxon>Bacillota</taxon>
        <taxon>Bacilli</taxon>
        <taxon>Bacillales</taxon>
        <taxon>Caryophanaceae</taxon>
        <taxon>Jeotgalibacillus</taxon>
    </lineage>
</organism>
<accession>A0ABV3Q667</accession>
<dbReference type="Proteomes" id="UP001556040">
    <property type="component" value="Unassembled WGS sequence"/>
</dbReference>
<dbReference type="EMBL" id="JBFMIA010000010">
    <property type="protein sequence ID" value="MEW9502414.1"/>
    <property type="molecule type" value="Genomic_DNA"/>
</dbReference>
<feature type="chain" id="PRO_5047104905" evidence="1">
    <location>
        <begin position="27"/>
        <end position="334"/>
    </location>
</feature>
<evidence type="ECO:0000256" key="1">
    <source>
        <dbReference type="SAM" id="SignalP"/>
    </source>
</evidence>
<dbReference type="RefSeq" id="WP_367779906.1">
    <property type="nucleotide sequence ID" value="NZ_JBFMIA010000010.1"/>
</dbReference>
<name>A0ABV3Q667_9BACL</name>
<feature type="signal peptide" evidence="1">
    <location>
        <begin position="1"/>
        <end position="26"/>
    </location>
</feature>
<proteinExistence type="predicted"/>